<organism evidence="2">
    <name type="scientific">Cladocopium goreaui</name>
    <dbReference type="NCBI Taxonomy" id="2562237"/>
    <lineage>
        <taxon>Eukaryota</taxon>
        <taxon>Sar</taxon>
        <taxon>Alveolata</taxon>
        <taxon>Dinophyceae</taxon>
        <taxon>Suessiales</taxon>
        <taxon>Symbiodiniaceae</taxon>
        <taxon>Cladocopium</taxon>
    </lineage>
</organism>
<comment type="similarity">
    <text evidence="1">Belongs to the asaB hydroxylase/desaturase family.</text>
</comment>
<dbReference type="EMBL" id="CAMXCT010001890">
    <property type="protein sequence ID" value="CAI3993884.1"/>
    <property type="molecule type" value="Genomic_DNA"/>
</dbReference>
<dbReference type="AlphaFoldDB" id="A0A9P1CKL3"/>
<protein>
    <submittedName>
        <fullName evidence="3">Methyltransferase</fullName>
    </submittedName>
</protein>
<name>A0A9P1CKL3_9DINO</name>
<evidence type="ECO:0000256" key="1">
    <source>
        <dbReference type="ARBA" id="ARBA00023604"/>
    </source>
</evidence>
<keyword evidence="3" id="KW-0808">Transferase</keyword>
<reference evidence="2" key="1">
    <citation type="submission" date="2022-10" db="EMBL/GenBank/DDBJ databases">
        <authorList>
            <person name="Chen Y."/>
            <person name="Dougan E. K."/>
            <person name="Chan C."/>
            <person name="Rhodes N."/>
            <person name="Thang M."/>
        </authorList>
    </citation>
    <scope>NUCLEOTIDE SEQUENCE</scope>
</reference>
<dbReference type="OrthoDB" id="412788at2759"/>
<dbReference type="EMBL" id="CAMXCT030001890">
    <property type="protein sequence ID" value="CAL4781196.1"/>
    <property type="molecule type" value="Genomic_DNA"/>
</dbReference>
<dbReference type="InterPro" id="IPR044053">
    <property type="entry name" value="AsaB-like"/>
</dbReference>
<dbReference type="PANTHER" id="PTHR34598">
    <property type="entry name" value="BLL6449 PROTEIN"/>
    <property type="match status" value="1"/>
</dbReference>
<gene>
    <name evidence="2" type="ORF">C1SCF055_LOCUS20587</name>
</gene>
<dbReference type="NCBIfam" id="NF041278">
    <property type="entry name" value="CmcJ_NvfI_EfuI"/>
    <property type="match status" value="1"/>
</dbReference>
<dbReference type="Proteomes" id="UP001152797">
    <property type="component" value="Unassembled WGS sequence"/>
</dbReference>
<dbReference type="EMBL" id="CAMXCT020001890">
    <property type="protein sequence ID" value="CAL1147259.1"/>
    <property type="molecule type" value="Genomic_DNA"/>
</dbReference>
<sequence length="293" mass="33405">MPLAKLEYQKVIPGKRIGRYIDESSQDDLWDIPEETEVEIRNARLLDGLSWTTAGFELLHAPSTMKNFRDDDEVQKVYYAEVEQLLKDTLEKAGSKVEQVMVFDHTIRSSTASNLNTLGAKASMAGPVTRVHVDYNEVSAPKRLQQLAERPGYTGVQLRADAEKVLGSGQRFAFINVWCSIDPDHPVLQCPLALCDPGSVDANDWISYEMVYPDRIGSRFALPKKNSSAHKWFYYPEMKMEECLMFSCFDSRQDGPRFVFHCAFDDQTASSDIPRRSIEVRAIVIFNEYLMVR</sequence>
<dbReference type="GO" id="GO:0008168">
    <property type="term" value="F:methyltransferase activity"/>
    <property type="evidence" value="ECO:0007669"/>
    <property type="project" value="UniProtKB-KW"/>
</dbReference>
<dbReference type="PANTHER" id="PTHR34598:SF3">
    <property type="entry name" value="OXIDOREDUCTASE AN1597"/>
    <property type="match status" value="1"/>
</dbReference>
<evidence type="ECO:0000313" key="4">
    <source>
        <dbReference type="Proteomes" id="UP001152797"/>
    </source>
</evidence>
<evidence type="ECO:0000313" key="3">
    <source>
        <dbReference type="EMBL" id="CAL4781196.1"/>
    </source>
</evidence>
<comment type="caution">
    <text evidence="2">The sequence shown here is derived from an EMBL/GenBank/DDBJ whole genome shotgun (WGS) entry which is preliminary data.</text>
</comment>
<evidence type="ECO:0000313" key="2">
    <source>
        <dbReference type="EMBL" id="CAI3993884.1"/>
    </source>
</evidence>
<accession>A0A9P1CKL3</accession>
<dbReference type="GO" id="GO:0016491">
    <property type="term" value="F:oxidoreductase activity"/>
    <property type="evidence" value="ECO:0007669"/>
    <property type="project" value="InterPro"/>
</dbReference>
<reference evidence="3 4" key="2">
    <citation type="submission" date="2024-05" db="EMBL/GenBank/DDBJ databases">
        <authorList>
            <person name="Chen Y."/>
            <person name="Shah S."/>
            <person name="Dougan E. K."/>
            <person name="Thang M."/>
            <person name="Chan C."/>
        </authorList>
    </citation>
    <scope>NUCLEOTIDE SEQUENCE [LARGE SCALE GENOMIC DNA]</scope>
</reference>
<proteinExistence type="inferred from homology"/>
<keyword evidence="3" id="KW-0489">Methyltransferase</keyword>
<dbReference type="GO" id="GO:0032259">
    <property type="term" value="P:methylation"/>
    <property type="evidence" value="ECO:0007669"/>
    <property type="project" value="UniProtKB-KW"/>
</dbReference>
<keyword evidence="4" id="KW-1185">Reference proteome</keyword>